<comment type="caution">
    <text evidence="2">The sequence shown here is derived from an EMBL/GenBank/DDBJ whole genome shotgun (WGS) entry which is preliminary data.</text>
</comment>
<protein>
    <submittedName>
        <fullName evidence="2">Uncharacterized protein</fullName>
    </submittedName>
</protein>
<keyword evidence="3" id="KW-1185">Reference proteome</keyword>
<dbReference type="Pfam" id="PF04665">
    <property type="entry name" value="Pox_A32"/>
    <property type="match status" value="1"/>
</dbReference>
<keyword evidence="1" id="KW-0175">Coiled coil</keyword>
<evidence type="ECO:0000313" key="3">
    <source>
        <dbReference type="Proteomes" id="UP000266861"/>
    </source>
</evidence>
<sequence>MASPLETKKQIAYTSLPISSKSVTIWHEQTKCSELVGYRQIEDNFELDLRNRAFLSELDSKELKDNELERLTMFSTVDRLDSTPLHTETLNRQKLNLVLIIYIELNLIEYNINRRLERTGGHNVLNRVIDAERPYDSISMIFDDETPIQWACRVRIALRELCSWRGTRSTYHEYCLHASHVQGANFDKYNYSRGKPYEDGTAICFSCMKLMHVNVNLGPKATQFDLMKDHYDYEYSKPRTDFRRARIIQKLWKIFREREPSNSQEKKFLGLTRRKVKNPQTQEQIKMRLNREYAKYIKKYNRYPSNTEDEIKYYKEYIIPYNWIDSKKCQLQLRFQKRLLEIEAYFSILYIMKFNKAYSSLINKLPPSLVNEAWTRLISRKRNPITRDEAGAVNPLVESFLKHEESQTQDTVPICACDHREEINYHVKKELDNLSRQLLENNEKTFGSFMQKINKQFEERVNTNNKLRCEIEQQKIKLQEAERILSALKNHPIFKHMEHYSFRYPDKSISSKNPYAPKQPFRILTSGTSESGKTEMVALQFLGSKYIKVYPYMVGNKDKAPKNENYGERYIFCDDLVVVALHKDEYLWKTVQYFYEFIAKDKEAPWYEDVRFKIITPDKLPDISKFKNTGRKTVIVFDDLAGEPLSTQLKIIPFFRSGRHEGISSIYIAQRYFETHPNIRANLTYISLHRGCTLETIKRILKDMYDNYESLAKKVYEVIKKHYVIIDIQRSADDPLSIRFRWDKSLLKQSHIYPYMVGNKDKAPKNENYGERYIFCDDLVVVALHKDEYLWKTVQYFYEFIAKDKEAPWYEDVRFKIITPDKLPDISKFKNTGRKTVIVFDDLAGEPLSTQLKIIPFFRSGRHEGISSIYIAQRYFETHPNIRANLTYISLHRGCTLETIKRILKDMYDNYESLAKKVYEVIKKHYVIIDIQRSADDPLSIRFRWDKSLLKQSHSE</sequence>
<organism evidence="2 3">
    <name type="scientific">Diversispora epigaea</name>
    <dbReference type="NCBI Taxonomy" id="1348612"/>
    <lineage>
        <taxon>Eukaryota</taxon>
        <taxon>Fungi</taxon>
        <taxon>Fungi incertae sedis</taxon>
        <taxon>Mucoromycota</taxon>
        <taxon>Glomeromycotina</taxon>
        <taxon>Glomeromycetes</taxon>
        <taxon>Diversisporales</taxon>
        <taxon>Diversisporaceae</taxon>
        <taxon>Diversispora</taxon>
    </lineage>
</organism>
<dbReference type="AlphaFoldDB" id="A0A397JR28"/>
<evidence type="ECO:0000313" key="2">
    <source>
        <dbReference type="EMBL" id="RHZ89318.1"/>
    </source>
</evidence>
<dbReference type="InterPro" id="IPR006758">
    <property type="entry name" value="A32L"/>
</dbReference>
<name>A0A397JR28_9GLOM</name>
<proteinExistence type="predicted"/>
<evidence type="ECO:0000256" key="1">
    <source>
        <dbReference type="SAM" id="Coils"/>
    </source>
</evidence>
<dbReference type="Gene3D" id="3.30.750.60">
    <property type="entry name" value="Endosialidase, N-terminal extension domain"/>
    <property type="match status" value="2"/>
</dbReference>
<reference evidence="2 3" key="1">
    <citation type="submission" date="2018-08" db="EMBL/GenBank/DDBJ databases">
        <title>Genome and evolution of the arbuscular mycorrhizal fungus Diversispora epigaea (formerly Glomus versiforme) and its bacterial endosymbionts.</title>
        <authorList>
            <person name="Sun X."/>
            <person name="Fei Z."/>
            <person name="Harrison M."/>
        </authorList>
    </citation>
    <scope>NUCLEOTIDE SEQUENCE [LARGE SCALE GENOMIC DNA]</scope>
    <source>
        <strain evidence="2 3">IT104</strain>
    </source>
</reference>
<dbReference type="Proteomes" id="UP000266861">
    <property type="component" value="Unassembled WGS sequence"/>
</dbReference>
<feature type="coiled-coil region" evidence="1">
    <location>
        <begin position="464"/>
        <end position="491"/>
    </location>
</feature>
<gene>
    <name evidence="2" type="ORF">Glove_16g39</name>
</gene>
<dbReference type="EMBL" id="PQFF01000014">
    <property type="protein sequence ID" value="RHZ89318.1"/>
    <property type="molecule type" value="Genomic_DNA"/>
</dbReference>
<accession>A0A397JR28</accession>